<keyword evidence="1" id="KW-0472">Membrane</keyword>
<dbReference type="InterPro" id="IPR045938">
    <property type="entry name" value="DUF6358"/>
</dbReference>
<dbReference type="Proteomes" id="UP000236893">
    <property type="component" value="Unassembled WGS sequence"/>
</dbReference>
<evidence type="ECO:0000256" key="1">
    <source>
        <dbReference type="SAM" id="Phobius"/>
    </source>
</evidence>
<keyword evidence="3" id="KW-1185">Reference proteome</keyword>
<sequence>MGKKIILNTCITIMLFISFIMFLFSFEARNWVNVSIAAIAFVVFMAIKIMYVKNVHRELKGK</sequence>
<evidence type="ECO:0000313" key="2">
    <source>
        <dbReference type="EMBL" id="POY39031.1"/>
    </source>
</evidence>
<feature type="transmembrane region" description="Helical" evidence="1">
    <location>
        <begin position="5"/>
        <end position="25"/>
    </location>
</feature>
<gene>
    <name evidence="2" type="ORF">C3K47_00590</name>
</gene>
<proteinExistence type="predicted"/>
<organism evidence="2 3">
    <name type="scientific">Solitalea longa</name>
    <dbReference type="NCBI Taxonomy" id="2079460"/>
    <lineage>
        <taxon>Bacteria</taxon>
        <taxon>Pseudomonadati</taxon>
        <taxon>Bacteroidota</taxon>
        <taxon>Sphingobacteriia</taxon>
        <taxon>Sphingobacteriales</taxon>
        <taxon>Sphingobacteriaceae</taxon>
        <taxon>Solitalea</taxon>
    </lineage>
</organism>
<dbReference type="RefSeq" id="WP_103787134.1">
    <property type="nucleotide sequence ID" value="NZ_PQVF01000001.1"/>
</dbReference>
<reference evidence="2 3" key="1">
    <citation type="submission" date="2018-01" db="EMBL/GenBank/DDBJ databases">
        <authorList>
            <person name="Gaut B.S."/>
            <person name="Morton B.R."/>
            <person name="Clegg M.T."/>
            <person name="Duvall M.R."/>
        </authorList>
    </citation>
    <scope>NUCLEOTIDE SEQUENCE [LARGE SCALE GENOMIC DNA]</scope>
    <source>
        <strain evidence="2 3">HR-AV</strain>
    </source>
</reference>
<dbReference type="EMBL" id="PQVF01000001">
    <property type="protein sequence ID" value="POY39031.1"/>
    <property type="molecule type" value="Genomic_DNA"/>
</dbReference>
<feature type="transmembrane region" description="Helical" evidence="1">
    <location>
        <begin position="31"/>
        <end position="52"/>
    </location>
</feature>
<accession>A0A2S5A8W4</accession>
<keyword evidence="1" id="KW-0812">Transmembrane</keyword>
<evidence type="ECO:0000313" key="3">
    <source>
        <dbReference type="Proteomes" id="UP000236893"/>
    </source>
</evidence>
<keyword evidence="1" id="KW-1133">Transmembrane helix</keyword>
<name>A0A2S5A8W4_9SPHI</name>
<protein>
    <submittedName>
        <fullName evidence="2">Uncharacterized protein</fullName>
    </submittedName>
</protein>
<dbReference type="AlphaFoldDB" id="A0A2S5A8W4"/>
<dbReference type="Pfam" id="PF19885">
    <property type="entry name" value="DUF6358"/>
    <property type="match status" value="1"/>
</dbReference>
<comment type="caution">
    <text evidence="2">The sequence shown here is derived from an EMBL/GenBank/DDBJ whole genome shotgun (WGS) entry which is preliminary data.</text>
</comment>